<evidence type="ECO:0000313" key="2">
    <source>
        <dbReference type="EMBL" id="CAF1644698.1"/>
    </source>
</evidence>
<dbReference type="Proteomes" id="UP000663870">
    <property type="component" value="Unassembled WGS sequence"/>
</dbReference>
<dbReference type="EMBL" id="CAJNOH010007978">
    <property type="protein sequence ID" value="CAF1470058.1"/>
    <property type="molecule type" value="Genomic_DNA"/>
</dbReference>
<protein>
    <submittedName>
        <fullName evidence="1">Uncharacterized protein</fullName>
    </submittedName>
</protein>
<gene>
    <name evidence="2" type="ORF">JXQ802_LOCUS53706</name>
    <name evidence="1" type="ORF">PYM288_LOCUS37305</name>
</gene>
<evidence type="ECO:0000313" key="3">
    <source>
        <dbReference type="Proteomes" id="UP000663854"/>
    </source>
</evidence>
<reference evidence="1" key="1">
    <citation type="submission" date="2021-02" db="EMBL/GenBank/DDBJ databases">
        <authorList>
            <person name="Nowell W R."/>
        </authorList>
    </citation>
    <scope>NUCLEOTIDE SEQUENCE</scope>
</reference>
<keyword evidence="4" id="KW-1185">Reference proteome</keyword>
<evidence type="ECO:0000313" key="1">
    <source>
        <dbReference type="EMBL" id="CAF1470058.1"/>
    </source>
</evidence>
<organism evidence="1 3">
    <name type="scientific">Rotaria sordida</name>
    <dbReference type="NCBI Taxonomy" id="392033"/>
    <lineage>
        <taxon>Eukaryota</taxon>
        <taxon>Metazoa</taxon>
        <taxon>Spiralia</taxon>
        <taxon>Gnathifera</taxon>
        <taxon>Rotifera</taxon>
        <taxon>Eurotatoria</taxon>
        <taxon>Bdelloidea</taxon>
        <taxon>Philodinida</taxon>
        <taxon>Philodinidae</taxon>
        <taxon>Rotaria</taxon>
    </lineage>
</organism>
<feature type="non-terminal residue" evidence="1">
    <location>
        <position position="1"/>
    </location>
</feature>
<dbReference type="AlphaFoldDB" id="A0A815R018"/>
<proteinExistence type="predicted"/>
<evidence type="ECO:0000313" key="4">
    <source>
        <dbReference type="Proteomes" id="UP000663870"/>
    </source>
</evidence>
<dbReference type="EMBL" id="CAJNOL010009650">
    <property type="protein sequence ID" value="CAF1644698.1"/>
    <property type="molecule type" value="Genomic_DNA"/>
</dbReference>
<name>A0A815R018_9BILA</name>
<accession>A0A815R018</accession>
<dbReference type="Proteomes" id="UP000663854">
    <property type="component" value="Unassembled WGS sequence"/>
</dbReference>
<comment type="caution">
    <text evidence="1">The sequence shown here is derived from an EMBL/GenBank/DDBJ whole genome shotgun (WGS) entry which is preliminary data.</text>
</comment>
<sequence length="103" mass="12170">SFDNCVSVINTFLIYLENLHYVKSNCYQDTLFDDPFSRDYKGYPEVVLWDTFQEELKNVLIRKNDITVQYLIKAPRLRPEVTSEEEVIVAIIENVFDPLSQFL</sequence>